<dbReference type="InterPro" id="IPR008271">
    <property type="entry name" value="Ser/Thr_kinase_AS"/>
</dbReference>
<evidence type="ECO:0000313" key="5">
    <source>
        <dbReference type="EMBL" id="CAJ0573617.1"/>
    </source>
</evidence>
<dbReference type="PROSITE" id="PS50011">
    <property type="entry name" value="PROTEIN_KINASE_DOM"/>
    <property type="match status" value="1"/>
</dbReference>
<dbReference type="EC" id="2.7.11.1" evidence="1"/>
<evidence type="ECO:0000259" key="3">
    <source>
        <dbReference type="PROSITE" id="PS50011"/>
    </source>
</evidence>
<dbReference type="PROSITE" id="PS00108">
    <property type="entry name" value="PROTEIN_KINASE_ST"/>
    <property type="match status" value="1"/>
</dbReference>
<feature type="non-terminal residue" evidence="5">
    <location>
        <position position="337"/>
    </location>
</feature>
<comment type="caution">
    <text evidence="5">The sequence shown here is derived from an EMBL/GenBank/DDBJ whole genome shotgun (WGS) entry which is preliminary data.</text>
</comment>
<dbReference type="InterPro" id="IPR011009">
    <property type="entry name" value="Kinase-like_dom_sf"/>
</dbReference>
<sequence>MAQSGIIRLAEGEKVDKWVCTKKLGEGACGAVFLVKHTDDGREGALKAEGTEEPVPLLRMEAIAMMDLAKGRCRHVAELMDKGKQDNFNWIVMRLVGKSLQDMKKTGPNQHLSPGVAISVSIQCLEALEDLHVAGYLHRDIKPGNFCVGRAETNELRKIYILDFGMSRRFIGPDGVIRKPRQAAQFRGTPRYAPIASHESRDHSRKEELESWFYMLVDYTNAKLPWKGVTELNDVGQAKRKARSDLNTFFIDCPKKEYAQILAMIDALQYYEAPPYNKIYEILRKCMKEHKMHEFPYDWEPEASKQPGKSGSGPKSGFTVVKGYKRAQKSTSQYDGA</sequence>
<feature type="domain" description="Protein kinase" evidence="3">
    <location>
        <begin position="18"/>
        <end position="296"/>
    </location>
</feature>
<dbReference type="Gene3D" id="1.10.510.10">
    <property type="entry name" value="Transferase(Phosphotransferase) domain 1"/>
    <property type="match status" value="1"/>
</dbReference>
<evidence type="ECO:0000313" key="4">
    <source>
        <dbReference type="EMBL" id="CAJ0568383.1"/>
    </source>
</evidence>
<dbReference type="SMART" id="SM00220">
    <property type="entry name" value="S_TKc"/>
    <property type="match status" value="1"/>
</dbReference>
<keyword evidence="6" id="KW-1185">Reference proteome</keyword>
<name>A0AA36G5J0_9BILA</name>
<dbReference type="Proteomes" id="UP001177023">
    <property type="component" value="Unassembled WGS sequence"/>
</dbReference>
<dbReference type="EMBL" id="CATQJA010001734">
    <property type="protein sequence ID" value="CAJ0568383.1"/>
    <property type="molecule type" value="Genomic_DNA"/>
</dbReference>
<dbReference type="GO" id="GO:0005524">
    <property type="term" value="F:ATP binding"/>
    <property type="evidence" value="ECO:0007669"/>
    <property type="project" value="InterPro"/>
</dbReference>
<protein>
    <recommendedName>
        <fullName evidence="1">non-specific serine/threonine protein kinase</fullName>
        <ecNumber evidence="1">2.7.11.1</ecNumber>
    </recommendedName>
</protein>
<dbReference type="SUPFAM" id="SSF56112">
    <property type="entry name" value="Protein kinase-like (PK-like)"/>
    <property type="match status" value="1"/>
</dbReference>
<proteinExistence type="predicted"/>
<dbReference type="PANTHER" id="PTHR11909">
    <property type="entry name" value="CASEIN KINASE-RELATED"/>
    <property type="match status" value="1"/>
</dbReference>
<gene>
    <name evidence="5" type="ORF">MSPICULIGERA_LOCUS11970</name>
    <name evidence="4" type="ORF">MSPICULIGERA_LOCUS6903</name>
</gene>
<evidence type="ECO:0000256" key="2">
    <source>
        <dbReference type="SAM" id="MobiDB-lite"/>
    </source>
</evidence>
<dbReference type="AlphaFoldDB" id="A0AA36G5J0"/>
<organism evidence="5 6">
    <name type="scientific">Mesorhabditis spiculigera</name>
    <dbReference type="NCBI Taxonomy" id="96644"/>
    <lineage>
        <taxon>Eukaryota</taxon>
        <taxon>Metazoa</taxon>
        <taxon>Ecdysozoa</taxon>
        <taxon>Nematoda</taxon>
        <taxon>Chromadorea</taxon>
        <taxon>Rhabditida</taxon>
        <taxon>Rhabditina</taxon>
        <taxon>Rhabditomorpha</taxon>
        <taxon>Rhabditoidea</taxon>
        <taxon>Rhabditidae</taxon>
        <taxon>Mesorhabditinae</taxon>
        <taxon>Mesorhabditis</taxon>
    </lineage>
</organism>
<reference evidence="5" key="1">
    <citation type="submission" date="2023-06" db="EMBL/GenBank/DDBJ databases">
        <authorList>
            <person name="Delattre M."/>
        </authorList>
    </citation>
    <scope>NUCLEOTIDE SEQUENCE</scope>
    <source>
        <strain evidence="5">AF72</strain>
    </source>
</reference>
<evidence type="ECO:0000256" key="1">
    <source>
        <dbReference type="ARBA" id="ARBA00012513"/>
    </source>
</evidence>
<dbReference type="GO" id="GO:0004674">
    <property type="term" value="F:protein serine/threonine kinase activity"/>
    <property type="evidence" value="ECO:0007669"/>
    <property type="project" value="UniProtKB-EC"/>
</dbReference>
<accession>A0AA36G5J0</accession>
<dbReference type="Pfam" id="PF00069">
    <property type="entry name" value="Pkinase"/>
    <property type="match status" value="1"/>
</dbReference>
<dbReference type="InterPro" id="IPR000719">
    <property type="entry name" value="Prot_kinase_dom"/>
</dbReference>
<dbReference type="InterPro" id="IPR050235">
    <property type="entry name" value="CK1_Ser-Thr_kinase"/>
</dbReference>
<feature type="region of interest" description="Disordered" evidence="2">
    <location>
        <begin position="299"/>
        <end position="320"/>
    </location>
</feature>
<feature type="compositionally biased region" description="Low complexity" evidence="2">
    <location>
        <begin position="304"/>
        <end position="317"/>
    </location>
</feature>
<dbReference type="EMBL" id="CATQJA010002621">
    <property type="protein sequence ID" value="CAJ0573617.1"/>
    <property type="molecule type" value="Genomic_DNA"/>
</dbReference>
<evidence type="ECO:0000313" key="6">
    <source>
        <dbReference type="Proteomes" id="UP001177023"/>
    </source>
</evidence>